<gene>
    <name evidence="4" type="ORF">HERI1096_LOCUS40808</name>
</gene>
<name>A0A7S3C5N6_9EUKA</name>
<dbReference type="GO" id="GO:0000226">
    <property type="term" value="P:microtubule cytoskeleton organization"/>
    <property type="evidence" value="ECO:0007669"/>
    <property type="project" value="TreeGrafter"/>
</dbReference>
<reference evidence="4" key="1">
    <citation type="submission" date="2021-01" db="EMBL/GenBank/DDBJ databases">
        <authorList>
            <person name="Corre E."/>
            <person name="Pelletier E."/>
            <person name="Niang G."/>
            <person name="Scheremetjew M."/>
            <person name="Finn R."/>
            <person name="Kale V."/>
            <person name="Holt S."/>
            <person name="Cochrane G."/>
            <person name="Meng A."/>
            <person name="Brown T."/>
            <person name="Cohen L."/>
        </authorList>
    </citation>
    <scope>NUCLEOTIDE SEQUENCE</scope>
    <source>
        <strain evidence="4">CCMP281</strain>
    </source>
</reference>
<evidence type="ECO:0000313" key="4">
    <source>
        <dbReference type="EMBL" id="CAE0154896.1"/>
    </source>
</evidence>
<dbReference type="PANTHER" id="PTHR12241">
    <property type="entry name" value="TUBULIN POLYGLUTAMYLASE"/>
    <property type="match status" value="1"/>
</dbReference>
<accession>A0A7S3C5N6</accession>
<organism evidence="4">
    <name type="scientific">Haptolina ericina</name>
    <dbReference type="NCBI Taxonomy" id="156174"/>
    <lineage>
        <taxon>Eukaryota</taxon>
        <taxon>Haptista</taxon>
        <taxon>Haptophyta</taxon>
        <taxon>Prymnesiophyceae</taxon>
        <taxon>Prymnesiales</taxon>
        <taxon>Prymnesiaceae</taxon>
        <taxon>Haptolina</taxon>
    </lineage>
</organism>
<dbReference type="AlphaFoldDB" id="A0A7S3C5N6"/>
<evidence type="ECO:0000256" key="3">
    <source>
        <dbReference type="ARBA" id="ARBA00022840"/>
    </source>
</evidence>
<evidence type="ECO:0000256" key="1">
    <source>
        <dbReference type="ARBA" id="ARBA00022598"/>
    </source>
</evidence>
<dbReference type="InterPro" id="IPR004344">
    <property type="entry name" value="TTL/TTLL_fam"/>
</dbReference>
<evidence type="ECO:0000256" key="2">
    <source>
        <dbReference type="ARBA" id="ARBA00022741"/>
    </source>
</evidence>
<dbReference type="EMBL" id="HBHX01073685">
    <property type="protein sequence ID" value="CAE0154896.1"/>
    <property type="molecule type" value="Transcribed_RNA"/>
</dbReference>
<keyword evidence="3" id="KW-0067">ATP-binding</keyword>
<evidence type="ECO:0008006" key="5">
    <source>
        <dbReference type="Google" id="ProtNLM"/>
    </source>
</evidence>
<dbReference type="GO" id="GO:0005524">
    <property type="term" value="F:ATP binding"/>
    <property type="evidence" value="ECO:0007669"/>
    <property type="project" value="UniProtKB-KW"/>
</dbReference>
<dbReference type="PROSITE" id="PS51221">
    <property type="entry name" value="TTL"/>
    <property type="match status" value="1"/>
</dbReference>
<sequence length="626" mass="72036">MHPAWPAILVHGFPTLPYKNDGRRKFDIFTLQTDSSDGTAQLARARLAGSQEPIRLYAQGPYDWPALALRAESDSVLESSGVIGWETYMQMREAQLLVGNHADKEAAFLQHLRDSARGVAQGSLDADIWGTNKSRVFMWLETIMQDIAAAPRRVLPRCRVFKVGQRGDYQKSIRQAAQALNMCEARPDALLSHGSNGYDFYWGEQWERMAQYTDPRIRRTAIVGSVLGFMKSMGDKMALARLFSECLAGQRANSTHPQWCEFTKRGFNIGRQGKLFRGQHQQFREWSLSIRQENTFPQLWILKAQKSFNQVGISMLHIEEADVADDDSVLRWMNRVVPDGTWTLQEYVMNPALFQDRKFDMRVWAVITSVDPLRIVLCRKFMPKISTKRYSPEVHTKSDSCMHFKMPMGPECNKALLVHPYPAHTAMSAFYRGVRFARPVFDSAEAWNRLVVPQVERIIALTTLLARQEPLELHRQMQLAGSTYRRFQFLSPDFIVDNKGRVFLEEMNTNGFMPGDDVLYKMQDDTRSLLHLLGADGFPKRPDYVHRVEELLDRFCRDRTDCTDEGRSIILEVVDEEVHAFPSSWYRIYPSLFSSSHVSLQRISPLFSTSRDALLRDFLAYRADHL</sequence>
<dbReference type="PANTHER" id="PTHR12241:SF147">
    <property type="entry name" value="TUBULIN POLYGLUTAMYLASE TTLL7"/>
    <property type="match status" value="1"/>
</dbReference>
<dbReference type="GO" id="GO:0015631">
    <property type="term" value="F:tubulin binding"/>
    <property type="evidence" value="ECO:0007669"/>
    <property type="project" value="TreeGrafter"/>
</dbReference>
<protein>
    <recommendedName>
        <fullName evidence="5">Tubulin--tyrosine ligase-like protein 9</fullName>
    </recommendedName>
</protein>
<dbReference type="GO" id="GO:0070740">
    <property type="term" value="F:tubulin-glutamic acid ligase activity"/>
    <property type="evidence" value="ECO:0007669"/>
    <property type="project" value="TreeGrafter"/>
</dbReference>
<keyword evidence="2" id="KW-0547">Nucleotide-binding</keyword>
<proteinExistence type="predicted"/>
<dbReference type="Pfam" id="PF03133">
    <property type="entry name" value="TTL"/>
    <property type="match status" value="1"/>
</dbReference>
<dbReference type="Gene3D" id="3.30.470.20">
    <property type="entry name" value="ATP-grasp fold, B domain"/>
    <property type="match status" value="1"/>
</dbReference>
<dbReference type="GO" id="GO:0036064">
    <property type="term" value="C:ciliary basal body"/>
    <property type="evidence" value="ECO:0007669"/>
    <property type="project" value="TreeGrafter"/>
</dbReference>
<keyword evidence="1" id="KW-0436">Ligase</keyword>